<name>A0A0W0FSN3_MONRR</name>
<gene>
    <name evidence="2" type="ORF">WG66_8112</name>
</gene>
<feature type="compositionally biased region" description="Low complexity" evidence="1">
    <location>
        <begin position="9"/>
        <end position="19"/>
    </location>
</feature>
<evidence type="ECO:0000313" key="3">
    <source>
        <dbReference type="Proteomes" id="UP000054988"/>
    </source>
</evidence>
<dbReference type="EMBL" id="LATX01001689">
    <property type="protein sequence ID" value="KTB39312.1"/>
    <property type="molecule type" value="Genomic_DNA"/>
</dbReference>
<evidence type="ECO:0000256" key="1">
    <source>
        <dbReference type="SAM" id="MobiDB-lite"/>
    </source>
</evidence>
<feature type="region of interest" description="Disordered" evidence="1">
    <location>
        <begin position="1"/>
        <end position="46"/>
    </location>
</feature>
<evidence type="ECO:0000313" key="2">
    <source>
        <dbReference type="EMBL" id="KTB39312.1"/>
    </source>
</evidence>
<accession>A0A0W0FSN3</accession>
<dbReference type="Proteomes" id="UP000054988">
    <property type="component" value="Unassembled WGS sequence"/>
</dbReference>
<feature type="compositionally biased region" description="Low complexity" evidence="1">
    <location>
        <begin position="34"/>
        <end position="46"/>
    </location>
</feature>
<organism evidence="2 3">
    <name type="scientific">Moniliophthora roreri</name>
    <name type="common">Frosty pod rot fungus</name>
    <name type="synonym">Monilia roreri</name>
    <dbReference type="NCBI Taxonomy" id="221103"/>
    <lineage>
        <taxon>Eukaryota</taxon>
        <taxon>Fungi</taxon>
        <taxon>Dikarya</taxon>
        <taxon>Basidiomycota</taxon>
        <taxon>Agaricomycotina</taxon>
        <taxon>Agaricomycetes</taxon>
        <taxon>Agaricomycetidae</taxon>
        <taxon>Agaricales</taxon>
        <taxon>Marasmiineae</taxon>
        <taxon>Marasmiaceae</taxon>
        <taxon>Moniliophthora</taxon>
    </lineage>
</organism>
<dbReference type="AlphaFoldDB" id="A0A0W0FSN3"/>
<reference evidence="2 3" key="1">
    <citation type="submission" date="2015-12" db="EMBL/GenBank/DDBJ databases">
        <title>Draft genome sequence of Moniliophthora roreri, the causal agent of frosty pod rot of cacao.</title>
        <authorList>
            <person name="Aime M.C."/>
            <person name="Diaz-Valderrama J.R."/>
            <person name="Kijpornyongpan T."/>
            <person name="Phillips-Mora W."/>
        </authorList>
    </citation>
    <scope>NUCLEOTIDE SEQUENCE [LARGE SCALE GENOMIC DNA]</scope>
    <source>
        <strain evidence="2 3">MCA 2952</strain>
    </source>
</reference>
<proteinExistence type="predicted"/>
<sequence length="46" mass="4561">MTTLLCTQAQAEPAAAAAANKEETIAEEPEAEAAAEIGTAEAAEAT</sequence>
<comment type="caution">
    <text evidence="2">The sequence shown here is derived from an EMBL/GenBank/DDBJ whole genome shotgun (WGS) entry which is preliminary data.</text>
</comment>
<protein>
    <submittedName>
        <fullName evidence="2">Uncharacterized protein</fullName>
    </submittedName>
</protein>